<dbReference type="PROSITE" id="PS50017">
    <property type="entry name" value="DEATH_DOMAIN"/>
    <property type="match status" value="1"/>
</dbReference>
<dbReference type="InterPro" id="IPR000488">
    <property type="entry name" value="Death_dom"/>
</dbReference>
<keyword evidence="2" id="KW-0675">Receptor</keyword>
<name>A0A1D2M1Q4_ORCCI</name>
<reference evidence="2 3" key="1">
    <citation type="journal article" date="2016" name="Genome Biol. Evol.">
        <title>Gene Family Evolution Reflects Adaptation to Soil Environmental Stressors in the Genome of the Collembolan Orchesella cincta.</title>
        <authorList>
            <person name="Faddeeva-Vakhrusheva A."/>
            <person name="Derks M.F."/>
            <person name="Anvar S.Y."/>
            <person name="Agamennone V."/>
            <person name="Suring W."/>
            <person name="Smit S."/>
            <person name="van Straalen N.M."/>
            <person name="Roelofs D."/>
        </authorList>
    </citation>
    <scope>NUCLEOTIDE SEQUENCE [LARGE SCALE GENOMIC DNA]</scope>
    <source>
        <tissue evidence="2">Mixed pool</tissue>
    </source>
</reference>
<dbReference type="AlphaFoldDB" id="A0A1D2M1Q4"/>
<dbReference type="Proteomes" id="UP000094527">
    <property type="component" value="Unassembled WGS sequence"/>
</dbReference>
<evidence type="ECO:0000313" key="2">
    <source>
        <dbReference type="EMBL" id="ODM86893.1"/>
    </source>
</evidence>
<gene>
    <name evidence="2" type="ORF">Ocin01_19789</name>
</gene>
<protein>
    <submittedName>
        <fullName evidence="2">Interleukin-1 receptor type 1</fullName>
    </submittedName>
</protein>
<dbReference type="GO" id="GO:0007165">
    <property type="term" value="P:signal transduction"/>
    <property type="evidence" value="ECO:0007669"/>
    <property type="project" value="InterPro"/>
</dbReference>
<feature type="domain" description="Death" evidence="1">
    <location>
        <begin position="29"/>
        <end position="103"/>
    </location>
</feature>
<comment type="caution">
    <text evidence="2">The sequence shown here is derived from an EMBL/GenBank/DDBJ whole genome shotgun (WGS) entry which is preliminary data.</text>
</comment>
<dbReference type="SUPFAM" id="SSF47986">
    <property type="entry name" value="DEATH domain"/>
    <property type="match status" value="1"/>
</dbReference>
<sequence length="111" mass="12635">MADTKIGNLKYPFVSIYETLNESNQLPTAKWWDIAPRLGVSDEGISAIKNKIMFLNLTPQAIYLEMFRLWSEQDHSETTVGKLVEVLEAVKLSGSANSLRKRFNITEETEN</sequence>
<evidence type="ECO:0000259" key="1">
    <source>
        <dbReference type="PROSITE" id="PS50017"/>
    </source>
</evidence>
<dbReference type="Pfam" id="PF00531">
    <property type="entry name" value="Death"/>
    <property type="match status" value="1"/>
</dbReference>
<accession>A0A1D2M1Q4</accession>
<organism evidence="2 3">
    <name type="scientific">Orchesella cincta</name>
    <name type="common">Springtail</name>
    <name type="synonym">Podura cincta</name>
    <dbReference type="NCBI Taxonomy" id="48709"/>
    <lineage>
        <taxon>Eukaryota</taxon>
        <taxon>Metazoa</taxon>
        <taxon>Ecdysozoa</taxon>
        <taxon>Arthropoda</taxon>
        <taxon>Hexapoda</taxon>
        <taxon>Collembola</taxon>
        <taxon>Entomobryomorpha</taxon>
        <taxon>Entomobryoidea</taxon>
        <taxon>Orchesellidae</taxon>
        <taxon>Orchesellinae</taxon>
        <taxon>Orchesella</taxon>
    </lineage>
</organism>
<dbReference type="Gene3D" id="1.10.533.10">
    <property type="entry name" value="Death Domain, Fas"/>
    <property type="match status" value="1"/>
</dbReference>
<dbReference type="EMBL" id="LJIJ01006842">
    <property type="protein sequence ID" value="ODM86893.1"/>
    <property type="molecule type" value="Genomic_DNA"/>
</dbReference>
<dbReference type="InterPro" id="IPR011029">
    <property type="entry name" value="DEATH-like_dom_sf"/>
</dbReference>
<evidence type="ECO:0000313" key="3">
    <source>
        <dbReference type="Proteomes" id="UP000094527"/>
    </source>
</evidence>
<dbReference type="CDD" id="cd01670">
    <property type="entry name" value="Death"/>
    <property type="match status" value="1"/>
</dbReference>
<keyword evidence="3" id="KW-1185">Reference proteome</keyword>
<proteinExistence type="predicted"/>